<gene>
    <name evidence="1" type="ORF">Pmgp_01119</name>
</gene>
<dbReference type="EMBL" id="QFFZ01000008">
    <property type="protein sequence ID" value="TEB12228.1"/>
    <property type="molecule type" value="Genomic_DNA"/>
</dbReference>
<evidence type="ECO:0000313" key="2">
    <source>
        <dbReference type="Proteomes" id="UP000297597"/>
    </source>
</evidence>
<dbReference type="PANTHER" id="PTHR39961">
    <property type="entry name" value="HYPOTHETICAL CYTOSOLIC PROTEIN"/>
    <property type="match status" value="1"/>
</dbReference>
<sequence length="159" mass="17963">MYFTSPSKGKMDFEEMMADIIRYIKGLPTSAYKIIIGSDSMVKNDTCFITAIVVHRLGKGARYYYHKKIQRKIKSLRQKIFYETALSLEVGGLVHKYFADFGFDDLDDLNVEIHIDVSVHGDTKNLIREVVGMVTGSGFRAKIKPEAYGASTVADKHTK</sequence>
<dbReference type="Proteomes" id="UP000297597">
    <property type="component" value="Unassembled WGS sequence"/>
</dbReference>
<organism evidence="1 2">
    <name type="scientific">Pelotomaculum propionicicum</name>
    <dbReference type="NCBI Taxonomy" id="258475"/>
    <lineage>
        <taxon>Bacteria</taxon>
        <taxon>Bacillati</taxon>
        <taxon>Bacillota</taxon>
        <taxon>Clostridia</taxon>
        <taxon>Eubacteriales</taxon>
        <taxon>Desulfotomaculaceae</taxon>
        <taxon>Pelotomaculum</taxon>
    </lineage>
</organism>
<dbReference type="InterPro" id="IPR007405">
    <property type="entry name" value="Phage_KVP40_Orf299"/>
</dbReference>
<evidence type="ECO:0000313" key="1">
    <source>
        <dbReference type="EMBL" id="TEB12228.1"/>
    </source>
</evidence>
<proteinExistence type="predicted"/>
<dbReference type="Pfam" id="PF04308">
    <property type="entry name" value="RNaseH_like"/>
    <property type="match status" value="1"/>
</dbReference>
<reference evidence="1 2" key="1">
    <citation type="journal article" date="2018" name="Environ. Microbiol.">
        <title>Novel energy conservation strategies and behaviour of Pelotomaculum schinkii driving syntrophic propionate catabolism.</title>
        <authorList>
            <person name="Hidalgo-Ahumada C.A.P."/>
            <person name="Nobu M.K."/>
            <person name="Narihiro T."/>
            <person name="Tamaki H."/>
            <person name="Liu W.T."/>
            <person name="Kamagata Y."/>
            <person name="Stams A.J.M."/>
            <person name="Imachi H."/>
            <person name="Sousa D.Z."/>
        </authorList>
    </citation>
    <scope>NUCLEOTIDE SEQUENCE [LARGE SCALE GENOMIC DNA]</scope>
    <source>
        <strain evidence="1 2">MGP</strain>
    </source>
</reference>
<evidence type="ECO:0008006" key="3">
    <source>
        <dbReference type="Google" id="ProtNLM"/>
    </source>
</evidence>
<dbReference type="RefSeq" id="WP_134212992.1">
    <property type="nucleotide sequence ID" value="NZ_QFFZ01000008.1"/>
</dbReference>
<dbReference type="OrthoDB" id="37369at2"/>
<name>A0A4Y7RTA1_9FIRM</name>
<keyword evidence="2" id="KW-1185">Reference proteome</keyword>
<dbReference type="PANTHER" id="PTHR39961:SF1">
    <property type="entry name" value="DUF458 DOMAIN-CONTAINING PROTEIN"/>
    <property type="match status" value="1"/>
</dbReference>
<comment type="caution">
    <text evidence="1">The sequence shown here is derived from an EMBL/GenBank/DDBJ whole genome shotgun (WGS) entry which is preliminary data.</text>
</comment>
<dbReference type="AlphaFoldDB" id="A0A4Y7RTA1"/>
<accession>A0A4Y7RTA1</accession>
<protein>
    <recommendedName>
        <fullName evidence="3">DUF458 domain-containing protein</fullName>
    </recommendedName>
</protein>